<dbReference type="Proteomes" id="UP001143543">
    <property type="component" value="Unassembled WGS sequence"/>
</dbReference>
<dbReference type="PANTHER" id="PTHR33930:SF2">
    <property type="entry name" value="BLR3452 PROTEIN"/>
    <property type="match status" value="1"/>
</dbReference>
<dbReference type="Pfam" id="PF02627">
    <property type="entry name" value="CMD"/>
    <property type="match status" value="1"/>
</dbReference>
<dbReference type="InterPro" id="IPR004675">
    <property type="entry name" value="AhpD_core"/>
</dbReference>
<dbReference type="PANTHER" id="PTHR33930">
    <property type="entry name" value="ALKYL HYDROPEROXIDE REDUCTASE AHPD"/>
    <property type="match status" value="1"/>
</dbReference>
<sequence length="118" mass="12909">MSIKADYNQSLAELPEIYPHLSNNVPEVFKTFASLQKVTLKEGALDKKTKELIASALAVAARCEGCITVHVHDCVKLGCTLEEFSEMIGVAILMGGGPSHFYGAKALQAFETFQQKYQ</sequence>
<organism evidence="2 3">
    <name type="scientific">Neptunitalea lumnitzerae</name>
    <dbReference type="NCBI Taxonomy" id="2965509"/>
    <lineage>
        <taxon>Bacteria</taxon>
        <taxon>Pseudomonadati</taxon>
        <taxon>Bacteroidota</taxon>
        <taxon>Flavobacteriia</taxon>
        <taxon>Flavobacteriales</taxon>
        <taxon>Flavobacteriaceae</taxon>
        <taxon>Neptunitalea</taxon>
    </lineage>
</organism>
<evidence type="ECO:0000313" key="3">
    <source>
        <dbReference type="Proteomes" id="UP001143543"/>
    </source>
</evidence>
<dbReference type="NCBIfam" id="TIGR00778">
    <property type="entry name" value="ahpD_dom"/>
    <property type="match status" value="1"/>
</dbReference>
<evidence type="ECO:0000313" key="2">
    <source>
        <dbReference type="EMBL" id="GLB49433.1"/>
    </source>
</evidence>
<name>A0ABQ5MJ45_9FLAO</name>
<dbReference type="RefSeq" id="WP_281765069.1">
    <property type="nucleotide sequence ID" value="NZ_BRVO01000002.1"/>
</dbReference>
<gene>
    <name evidence="2" type="ORF">Y10_18010</name>
</gene>
<comment type="caution">
    <text evidence="2">The sequence shown here is derived from an EMBL/GenBank/DDBJ whole genome shotgun (WGS) entry which is preliminary data.</text>
</comment>
<accession>A0ABQ5MJ45</accession>
<dbReference type="InterPro" id="IPR029032">
    <property type="entry name" value="AhpD-like"/>
</dbReference>
<dbReference type="Gene3D" id="1.20.1290.10">
    <property type="entry name" value="AhpD-like"/>
    <property type="match status" value="1"/>
</dbReference>
<dbReference type="SUPFAM" id="SSF69118">
    <property type="entry name" value="AhpD-like"/>
    <property type="match status" value="1"/>
</dbReference>
<evidence type="ECO:0000259" key="1">
    <source>
        <dbReference type="Pfam" id="PF02627"/>
    </source>
</evidence>
<protein>
    <submittedName>
        <fullName evidence="2">Alkyl hydroperoxide reductase AhpD</fullName>
    </submittedName>
</protein>
<dbReference type="InterPro" id="IPR003779">
    <property type="entry name" value="CMD-like"/>
</dbReference>
<reference evidence="2" key="1">
    <citation type="submission" date="2022-07" db="EMBL/GenBank/DDBJ databases">
        <title>Taxonomy of Novel Oxalotrophic and Methylotrophic Bacteria.</title>
        <authorList>
            <person name="Sahin N."/>
            <person name="Tani A."/>
        </authorList>
    </citation>
    <scope>NUCLEOTIDE SEQUENCE</scope>
    <source>
        <strain evidence="2">Y10</strain>
    </source>
</reference>
<proteinExistence type="predicted"/>
<keyword evidence="3" id="KW-1185">Reference proteome</keyword>
<dbReference type="EMBL" id="BRVO01000002">
    <property type="protein sequence ID" value="GLB49433.1"/>
    <property type="molecule type" value="Genomic_DNA"/>
</dbReference>
<feature type="domain" description="Carboxymuconolactone decarboxylase-like" evidence="1">
    <location>
        <begin position="26"/>
        <end position="108"/>
    </location>
</feature>